<sequence>MSFKRGGGGRGGGGGGGDLSARGMASMMWTFLLCLGSFCAGLLLINRYPFFLFDQRKTRGQRYLQQSFKHTASYTPSEKRFSSCNLDASRFHCPPAFASCFMINCLDLMINN</sequence>
<accession>A0A426XQQ9</accession>
<evidence type="ECO:0000313" key="4">
    <source>
        <dbReference type="Proteomes" id="UP000287651"/>
    </source>
</evidence>
<feature type="domain" description="DUF4094" evidence="2">
    <location>
        <begin position="26"/>
        <end position="49"/>
    </location>
</feature>
<evidence type="ECO:0000259" key="2">
    <source>
        <dbReference type="Pfam" id="PF13334"/>
    </source>
</evidence>
<dbReference type="InterPro" id="IPR025298">
    <property type="entry name" value="DUF4094"/>
</dbReference>
<dbReference type="EMBL" id="AMZH03018247">
    <property type="protein sequence ID" value="RRT41846.1"/>
    <property type="molecule type" value="Genomic_DNA"/>
</dbReference>
<dbReference type="Pfam" id="PF13334">
    <property type="entry name" value="DUF4094"/>
    <property type="match status" value="1"/>
</dbReference>
<evidence type="ECO:0000256" key="1">
    <source>
        <dbReference type="SAM" id="Phobius"/>
    </source>
</evidence>
<dbReference type="AlphaFoldDB" id="A0A426XQQ9"/>
<dbReference type="Proteomes" id="UP000287651">
    <property type="component" value="Unassembled WGS sequence"/>
</dbReference>
<feature type="transmembrane region" description="Helical" evidence="1">
    <location>
        <begin position="28"/>
        <end position="53"/>
    </location>
</feature>
<evidence type="ECO:0000313" key="3">
    <source>
        <dbReference type="EMBL" id="RRT41846.1"/>
    </source>
</evidence>
<comment type="caution">
    <text evidence="3">The sequence shown here is derived from an EMBL/GenBank/DDBJ whole genome shotgun (WGS) entry which is preliminary data.</text>
</comment>
<proteinExistence type="predicted"/>
<keyword evidence="1" id="KW-0472">Membrane</keyword>
<name>A0A426XQQ9_ENSVE</name>
<reference evidence="3 4" key="1">
    <citation type="journal article" date="2014" name="Agronomy (Basel)">
        <title>A Draft Genome Sequence for Ensete ventricosum, the Drought-Tolerant Tree Against Hunger.</title>
        <authorList>
            <person name="Harrison J."/>
            <person name="Moore K.A."/>
            <person name="Paszkiewicz K."/>
            <person name="Jones T."/>
            <person name="Grant M."/>
            <person name="Ambacheew D."/>
            <person name="Muzemil S."/>
            <person name="Studholme D.J."/>
        </authorList>
    </citation>
    <scope>NUCLEOTIDE SEQUENCE [LARGE SCALE GENOMIC DNA]</scope>
</reference>
<keyword evidence="1" id="KW-1133">Transmembrane helix</keyword>
<organism evidence="3 4">
    <name type="scientific">Ensete ventricosum</name>
    <name type="common">Abyssinian banana</name>
    <name type="synonym">Musa ensete</name>
    <dbReference type="NCBI Taxonomy" id="4639"/>
    <lineage>
        <taxon>Eukaryota</taxon>
        <taxon>Viridiplantae</taxon>
        <taxon>Streptophyta</taxon>
        <taxon>Embryophyta</taxon>
        <taxon>Tracheophyta</taxon>
        <taxon>Spermatophyta</taxon>
        <taxon>Magnoliopsida</taxon>
        <taxon>Liliopsida</taxon>
        <taxon>Zingiberales</taxon>
        <taxon>Musaceae</taxon>
        <taxon>Ensete</taxon>
    </lineage>
</organism>
<keyword evidence="1" id="KW-0812">Transmembrane</keyword>
<gene>
    <name evidence="3" type="ORF">B296_00045506</name>
</gene>
<protein>
    <recommendedName>
        <fullName evidence="2">DUF4094 domain-containing protein</fullName>
    </recommendedName>
</protein>